<dbReference type="Pfam" id="PF05239">
    <property type="entry name" value="PRC"/>
    <property type="match status" value="1"/>
</dbReference>
<dbReference type="PANTHER" id="PTHR36505:SF1">
    <property type="entry name" value="BLR1072 PROTEIN"/>
    <property type="match status" value="1"/>
</dbReference>
<feature type="domain" description="PRC-barrel" evidence="2">
    <location>
        <begin position="80"/>
        <end position="132"/>
    </location>
</feature>
<comment type="caution">
    <text evidence="3">The sequence shown here is derived from an EMBL/GenBank/DDBJ whole genome shotgun (WGS) entry which is preliminary data.</text>
</comment>
<feature type="region of interest" description="Disordered" evidence="1">
    <location>
        <begin position="165"/>
        <end position="230"/>
    </location>
</feature>
<evidence type="ECO:0000313" key="3">
    <source>
        <dbReference type="EMBL" id="PWC28427.1"/>
    </source>
</evidence>
<evidence type="ECO:0000256" key="1">
    <source>
        <dbReference type="SAM" id="MobiDB-lite"/>
    </source>
</evidence>
<dbReference type="SUPFAM" id="SSF50346">
    <property type="entry name" value="PRC-barrel domain"/>
    <property type="match status" value="1"/>
</dbReference>
<feature type="compositionally biased region" description="Low complexity" evidence="1">
    <location>
        <begin position="187"/>
        <end position="197"/>
    </location>
</feature>
<dbReference type="PANTHER" id="PTHR36505">
    <property type="entry name" value="BLR1072 PROTEIN"/>
    <property type="match status" value="1"/>
</dbReference>
<organism evidence="3 4">
    <name type="scientific">Teichococcus aestuarii</name>
    <dbReference type="NCBI Taxonomy" id="568898"/>
    <lineage>
        <taxon>Bacteria</taxon>
        <taxon>Pseudomonadati</taxon>
        <taxon>Pseudomonadota</taxon>
        <taxon>Alphaproteobacteria</taxon>
        <taxon>Acetobacterales</taxon>
        <taxon>Roseomonadaceae</taxon>
        <taxon>Roseomonas</taxon>
    </lineage>
</organism>
<protein>
    <submittedName>
        <fullName evidence="3">Photosystem reaction center protein H</fullName>
    </submittedName>
</protein>
<evidence type="ECO:0000259" key="2">
    <source>
        <dbReference type="Pfam" id="PF05239"/>
    </source>
</evidence>
<dbReference type="OrthoDB" id="8021018at2"/>
<dbReference type="InterPro" id="IPR011033">
    <property type="entry name" value="PRC_barrel-like_sf"/>
</dbReference>
<gene>
    <name evidence="3" type="ORF">CR165_12060</name>
</gene>
<dbReference type="Proteomes" id="UP000245048">
    <property type="component" value="Unassembled WGS sequence"/>
</dbReference>
<proteinExistence type="predicted"/>
<name>A0A2U1V3E0_9PROT</name>
<evidence type="ECO:0000313" key="4">
    <source>
        <dbReference type="Proteomes" id="UP000245048"/>
    </source>
</evidence>
<dbReference type="Gene3D" id="2.30.30.240">
    <property type="entry name" value="PRC-barrel domain"/>
    <property type="match status" value="1"/>
</dbReference>
<reference evidence="4" key="1">
    <citation type="submission" date="2017-10" db="EMBL/GenBank/DDBJ databases">
        <authorList>
            <person name="Toshchakov S.V."/>
            <person name="Goeva M.A."/>
        </authorList>
    </citation>
    <scope>NUCLEOTIDE SEQUENCE [LARGE SCALE GENOMIC DNA]</scope>
    <source>
        <strain evidence="4">JR1/69-1-13</strain>
    </source>
</reference>
<sequence>MACGGAGSPPWSFGAGTLLPERCIVSIQSCPAGRPAWPSALVLSLALSLPAVPAQAQEAETGTTPLAERETLAKGTAFRVLGQDVKGVTGIVVGQVVNVLVDEAGQPRAAVLDYGGFLGVGRRRIAVSWSVLRFTPEGIQLSLSRDQLKNFPEYKEGEAVQMALQPAAPPAARPASDAPAPVPAPAPAARSGAPSTPDAAVPKSPPEPAPGQDPAKEPPPAAPPSPGKAE</sequence>
<keyword evidence="4" id="KW-1185">Reference proteome</keyword>
<dbReference type="EMBL" id="PDOA01000007">
    <property type="protein sequence ID" value="PWC28427.1"/>
    <property type="molecule type" value="Genomic_DNA"/>
</dbReference>
<feature type="compositionally biased region" description="Pro residues" evidence="1">
    <location>
        <begin position="203"/>
        <end position="230"/>
    </location>
</feature>
<accession>A0A2U1V3E0</accession>
<dbReference type="AlphaFoldDB" id="A0A2U1V3E0"/>
<dbReference type="InterPro" id="IPR027275">
    <property type="entry name" value="PRC-brl_dom"/>
</dbReference>